<sequence>MGTSSDEQRRQRELQNARSQKSGYERERADKESTCRQNREKISRLKTVKSNLETQKAVAKGRYQSLKDYAESGSQFTEWTGNKSTKTANEFNSTIVPGYDTYVDRIDEILDAVCDEITRLENENMQLNGDILHLGSLINSLINTIEKLCN</sequence>
<proteinExistence type="predicted"/>
<evidence type="ECO:0000256" key="1">
    <source>
        <dbReference type="SAM" id="Coils"/>
    </source>
</evidence>
<accession>A0A9D2NW55</accession>
<keyword evidence="1" id="KW-0175">Coiled coil</keyword>
<dbReference type="InterPro" id="IPR031681">
    <property type="entry name" value="YwqH-like"/>
</dbReference>
<dbReference type="Pfam" id="PF16888">
    <property type="entry name" value="YwqH-like"/>
    <property type="match status" value="1"/>
</dbReference>
<evidence type="ECO:0000313" key="4">
    <source>
        <dbReference type="Proteomes" id="UP000823894"/>
    </source>
</evidence>
<evidence type="ECO:0000256" key="2">
    <source>
        <dbReference type="SAM" id="MobiDB-lite"/>
    </source>
</evidence>
<dbReference type="Proteomes" id="UP000823894">
    <property type="component" value="Unassembled WGS sequence"/>
</dbReference>
<gene>
    <name evidence="3" type="ORF">H9757_12065</name>
</gene>
<protein>
    <submittedName>
        <fullName evidence="3">DUF5082 domain-containing protein</fullName>
    </submittedName>
</protein>
<reference evidence="3" key="2">
    <citation type="submission" date="2021-04" db="EMBL/GenBank/DDBJ databases">
        <authorList>
            <person name="Gilroy R."/>
        </authorList>
    </citation>
    <scope>NUCLEOTIDE SEQUENCE</scope>
    <source>
        <strain evidence="3">ChiGjej1B1-1692</strain>
    </source>
</reference>
<evidence type="ECO:0000313" key="3">
    <source>
        <dbReference type="EMBL" id="HJC39771.1"/>
    </source>
</evidence>
<dbReference type="AlphaFoldDB" id="A0A9D2NW55"/>
<feature type="coiled-coil region" evidence="1">
    <location>
        <begin position="103"/>
        <end position="130"/>
    </location>
</feature>
<organism evidence="3 4">
    <name type="scientific">Candidatus Mediterraneibacter faecigallinarum</name>
    <dbReference type="NCBI Taxonomy" id="2838669"/>
    <lineage>
        <taxon>Bacteria</taxon>
        <taxon>Bacillati</taxon>
        <taxon>Bacillota</taxon>
        <taxon>Clostridia</taxon>
        <taxon>Lachnospirales</taxon>
        <taxon>Lachnospiraceae</taxon>
        <taxon>Mediterraneibacter</taxon>
    </lineage>
</organism>
<comment type="caution">
    <text evidence="3">The sequence shown here is derived from an EMBL/GenBank/DDBJ whole genome shotgun (WGS) entry which is preliminary data.</text>
</comment>
<feature type="compositionally biased region" description="Basic and acidic residues" evidence="2">
    <location>
        <begin position="1"/>
        <end position="15"/>
    </location>
</feature>
<reference evidence="3" key="1">
    <citation type="journal article" date="2021" name="PeerJ">
        <title>Extensive microbial diversity within the chicken gut microbiome revealed by metagenomics and culture.</title>
        <authorList>
            <person name="Gilroy R."/>
            <person name="Ravi A."/>
            <person name="Getino M."/>
            <person name="Pursley I."/>
            <person name="Horton D.L."/>
            <person name="Alikhan N.F."/>
            <person name="Baker D."/>
            <person name="Gharbi K."/>
            <person name="Hall N."/>
            <person name="Watson M."/>
            <person name="Adriaenssens E.M."/>
            <person name="Foster-Nyarko E."/>
            <person name="Jarju S."/>
            <person name="Secka A."/>
            <person name="Antonio M."/>
            <person name="Oren A."/>
            <person name="Chaudhuri R.R."/>
            <person name="La Ragione R."/>
            <person name="Hildebrand F."/>
            <person name="Pallen M.J."/>
        </authorList>
    </citation>
    <scope>NUCLEOTIDE SEQUENCE</scope>
    <source>
        <strain evidence="3">ChiGjej1B1-1692</strain>
    </source>
</reference>
<dbReference type="EMBL" id="DWWK01000197">
    <property type="protein sequence ID" value="HJC39771.1"/>
    <property type="molecule type" value="Genomic_DNA"/>
</dbReference>
<feature type="compositionally biased region" description="Basic and acidic residues" evidence="2">
    <location>
        <begin position="23"/>
        <end position="39"/>
    </location>
</feature>
<name>A0A9D2NW55_9FIRM</name>
<feature type="region of interest" description="Disordered" evidence="2">
    <location>
        <begin position="1"/>
        <end position="39"/>
    </location>
</feature>